<keyword evidence="2" id="KW-1185">Reference proteome</keyword>
<organism evidence="1 2">
    <name type="scientific">Olivibacter jilunii</name>
    <dbReference type="NCBI Taxonomy" id="985016"/>
    <lineage>
        <taxon>Bacteria</taxon>
        <taxon>Pseudomonadati</taxon>
        <taxon>Bacteroidota</taxon>
        <taxon>Sphingobacteriia</taxon>
        <taxon>Sphingobacteriales</taxon>
        <taxon>Sphingobacteriaceae</taxon>
        <taxon>Olivibacter</taxon>
    </lineage>
</organism>
<dbReference type="Proteomes" id="UP001597560">
    <property type="component" value="Unassembled WGS sequence"/>
</dbReference>
<dbReference type="Pfam" id="PF13385">
    <property type="entry name" value="Laminin_G_3"/>
    <property type="match status" value="1"/>
</dbReference>
<evidence type="ECO:0000313" key="1">
    <source>
        <dbReference type="EMBL" id="MFD2965648.1"/>
    </source>
</evidence>
<dbReference type="SUPFAM" id="SSF49899">
    <property type="entry name" value="Concanavalin A-like lectins/glucanases"/>
    <property type="match status" value="1"/>
</dbReference>
<proteinExistence type="predicted"/>
<protein>
    <submittedName>
        <fullName evidence="1">LamG-like jellyroll fold domain-containing protein</fullName>
    </submittedName>
</protein>
<accession>A0ABW6B7Z0</accession>
<sequence length="138" mass="15987">MVETRDLIILSLLLTSTAVWFTIISPDSSMNLYWAEGDVRIATPKVIACRQWQHILVRWSKSKSTLEVLVDGNTVLTNNYQSNRTFDPLEPPETMGYSNNYEGSHENSQNYFRGRIDDIRRYNRWLREAEVDTLASAI</sequence>
<name>A0ABW6B7Z0_9SPHI</name>
<dbReference type="Gene3D" id="2.60.120.200">
    <property type="match status" value="1"/>
</dbReference>
<dbReference type="RefSeq" id="WP_377613564.1">
    <property type="nucleotide sequence ID" value="NZ_JBHUPA010000039.1"/>
</dbReference>
<dbReference type="EMBL" id="JBHUPA010000039">
    <property type="protein sequence ID" value="MFD2965648.1"/>
    <property type="molecule type" value="Genomic_DNA"/>
</dbReference>
<comment type="caution">
    <text evidence="1">The sequence shown here is derived from an EMBL/GenBank/DDBJ whole genome shotgun (WGS) entry which is preliminary data.</text>
</comment>
<dbReference type="InterPro" id="IPR013320">
    <property type="entry name" value="ConA-like_dom_sf"/>
</dbReference>
<gene>
    <name evidence="1" type="ORF">ACFS6J_27860</name>
</gene>
<evidence type="ECO:0000313" key="2">
    <source>
        <dbReference type="Proteomes" id="UP001597560"/>
    </source>
</evidence>
<reference evidence="2" key="1">
    <citation type="journal article" date="2019" name="Int. J. Syst. Evol. Microbiol.">
        <title>The Global Catalogue of Microorganisms (GCM) 10K type strain sequencing project: providing services to taxonomists for standard genome sequencing and annotation.</title>
        <authorList>
            <consortium name="The Broad Institute Genomics Platform"/>
            <consortium name="The Broad Institute Genome Sequencing Center for Infectious Disease"/>
            <person name="Wu L."/>
            <person name="Ma J."/>
        </authorList>
    </citation>
    <scope>NUCLEOTIDE SEQUENCE [LARGE SCALE GENOMIC DNA]</scope>
    <source>
        <strain evidence="2">KCTC 23098</strain>
    </source>
</reference>